<dbReference type="GO" id="GO:0061630">
    <property type="term" value="F:ubiquitin protein ligase activity"/>
    <property type="evidence" value="ECO:0007669"/>
    <property type="project" value="TreeGrafter"/>
</dbReference>
<keyword evidence="2" id="KW-0863">Zinc-finger</keyword>
<sequence length="172" mass="19364">MNFPITSSFEDYQDEQKTAFEFGLLVFIYVTVLAVLLMVIALTVKLLGFCDEGAAAEGGTEAAERGRLLEKEAGRIMYGVFDEDEEEEPATYSRSSSGEDLYDGKVCVICYDKRRSWLFVPCGHCATCSSCTKRKSPIKLHEINDYRRESKDLPLLSRIYPHSVQISQPPLT</sequence>
<dbReference type="Proteomes" id="UP001152523">
    <property type="component" value="Unassembled WGS sequence"/>
</dbReference>
<reference evidence="5" key="1">
    <citation type="submission" date="2022-07" db="EMBL/GenBank/DDBJ databases">
        <authorList>
            <person name="Macas J."/>
            <person name="Novak P."/>
            <person name="Neumann P."/>
        </authorList>
    </citation>
    <scope>NUCLEOTIDE SEQUENCE</scope>
</reference>
<dbReference type="GO" id="GO:0008270">
    <property type="term" value="F:zinc ion binding"/>
    <property type="evidence" value="ECO:0007669"/>
    <property type="project" value="UniProtKB-KW"/>
</dbReference>
<dbReference type="Gene3D" id="3.30.40.10">
    <property type="entry name" value="Zinc/RING finger domain, C3HC4 (zinc finger)"/>
    <property type="match status" value="1"/>
</dbReference>
<evidence type="ECO:0000256" key="2">
    <source>
        <dbReference type="ARBA" id="ARBA00022771"/>
    </source>
</evidence>
<evidence type="ECO:0000313" key="6">
    <source>
        <dbReference type="Proteomes" id="UP001152523"/>
    </source>
</evidence>
<dbReference type="EMBL" id="CAMAPF010000913">
    <property type="protein sequence ID" value="CAH9118873.1"/>
    <property type="molecule type" value="Genomic_DNA"/>
</dbReference>
<keyword evidence="6" id="KW-1185">Reference proteome</keyword>
<proteinExistence type="predicted"/>
<dbReference type="GO" id="GO:0016567">
    <property type="term" value="P:protein ubiquitination"/>
    <property type="evidence" value="ECO:0007669"/>
    <property type="project" value="TreeGrafter"/>
</dbReference>
<dbReference type="Pfam" id="PF13920">
    <property type="entry name" value="zf-C3HC4_3"/>
    <property type="match status" value="1"/>
</dbReference>
<keyword evidence="4" id="KW-0472">Membrane</keyword>
<evidence type="ECO:0000313" key="5">
    <source>
        <dbReference type="EMBL" id="CAH9118873.1"/>
    </source>
</evidence>
<protein>
    <recommendedName>
        <fullName evidence="7">RING-type domain-containing protein</fullName>
    </recommendedName>
</protein>
<feature type="transmembrane region" description="Helical" evidence="4">
    <location>
        <begin position="20"/>
        <end position="44"/>
    </location>
</feature>
<evidence type="ECO:0000256" key="3">
    <source>
        <dbReference type="ARBA" id="ARBA00022833"/>
    </source>
</evidence>
<dbReference type="AlphaFoldDB" id="A0AAV0E7I0"/>
<evidence type="ECO:0008006" key="7">
    <source>
        <dbReference type="Google" id="ProtNLM"/>
    </source>
</evidence>
<evidence type="ECO:0000256" key="4">
    <source>
        <dbReference type="SAM" id="Phobius"/>
    </source>
</evidence>
<keyword evidence="1" id="KW-0479">Metal-binding</keyword>
<comment type="caution">
    <text evidence="5">The sequence shown here is derived from an EMBL/GenBank/DDBJ whole genome shotgun (WGS) entry which is preliminary data.</text>
</comment>
<dbReference type="PANTHER" id="PTHR46858">
    <property type="entry name" value="OS05G0521000 PROTEIN"/>
    <property type="match status" value="1"/>
</dbReference>
<keyword evidence="3" id="KW-0862">Zinc</keyword>
<dbReference type="PANTHER" id="PTHR46858:SF15">
    <property type="entry name" value="DEATH-ASSOCIATED INHIBITOR OF APOPTOSIS 1-LIKE"/>
    <property type="match status" value="1"/>
</dbReference>
<keyword evidence="4" id="KW-0812">Transmembrane</keyword>
<name>A0AAV0E7I0_9ASTE</name>
<accession>A0AAV0E7I0</accession>
<organism evidence="5 6">
    <name type="scientific">Cuscuta epithymum</name>
    <dbReference type="NCBI Taxonomy" id="186058"/>
    <lineage>
        <taxon>Eukaryota</taxon>
        <taxon>Viridiplantae</taxon>
        <taxon>Streptophyta</taxon>
        <taxon>Embryophyta</taxon>
        <taxon>Tracheophyta</taxon>
        <taxon>Spermatophyta</taxon>
        <taxon>Magnoliopsida</taxon>
        <taxon>eudicotyledons</taxon>
        <taxon>Gunneridae</taxon>
        <taxon>Pentapetalae</taxon>
        <taxon>asterids</taxon>
        <taxon>lamiids</taxon>
        <taxon>Solanales</taxon>
        <taxon>Convolvulaceae</taxon>
        <taxon>Cuscuteae</taxon>
        <taxon>Cuscuta</taxon>
        <taxon>Cuscuta subgen. Cuscuta</taxon>
    </lineage>
</organism>
<keyword evidence="4" id="KW-1133">Transmembrane helix</keyword>
<evidence type="ECO:0000256" key="1">
    <source>
        <dbReference type="ARBA" id="ARBA00022723"/>
    </source>
</evidence>
<dbReference type="InterPro" id="IPR013083">
    <property type="entry name" value="Znf_RING/FYVE/PHD"/>
</dbReference>
<gene>
    <name evidence="5" type="ORF">CEPIT_LOCUS22421</name>
</gene>